<dbReference type="CDD" id="cd03046">
    <property type="entry name" value="GST_N_GTT1_like"/>
    <property type="match status" value="1"/>
</dbReference>
<evidence type="ECO:0000256" key="1">
    <source>
        <dbReference type="ARBA" id="ARBA00007409"/>
    </source>
</evidence>
<feature type="transmembrane region" description="Helical" evidence="2">
    <location>
        <begin position="119"/>
        <end position="137"/>
    </location>
</feature>
<dbReference type="Pfam" id="PF13410">
    <property type="entry name" value="GST_C_2"/>
    <property type="match status" value="1"/>
</dbReference>
<evidence type="ECO:0000259" key="4">
    <source>
        <dbReference type="PROSITE" id="PS50405"/>
    </source>
</evidence>
<dbReference type="InterPro" id="IPR010987">
    <property type="entry name" value="Glutathione-S-Trfase_C-like"/>
</dbReference>
<dbReference type="PROSITE" id="PS50404">
    <property type="entry name" value="GST_NTER"/>
    <property type="match status" value="1"/>
</dbReference>
<name>A0A1J7J1W7_9PEZI</name>
<dbReference type="InterPro" id="IPR036282">
    <property type="entry name" value="Glutathione-S-Trfase_C_sf"/>
</dbReference>
<dbReference type="Gene3D" id="3.40.30.10">
    <property type="entry name" value="Glutaredoxin"/>
    <property type="match status" value="1"/>
</dbReference>
<organism evidence="5 6">
    <name type="scientific">Coniochaeta ligniaria NRRL 30616</name>
    <dbReference type="NCBI Taxonomy" id="1408157"/>
    <lineage>
        <taxon>Eukaryota</taxon>
        <taxon>Fungi</taxon>
        <taxon>Dikarya</taxon>
        <taxon>Ascomycota</taxon>
        <taxon>Pezizomycotina</taxon>
        <taxon>Sordariomycetes</taxon>
        <taxon>Sordariomycetidae</taxon>
        <taxon>Coniochaetales</taxon>
        <taxon>Coniochaetaceae</taxon>
        <taxon>Coniochaeta</taxon>
    </lineage>
</organism>
<feature type="domain" description="GST N-terminal" evidence="3">
    <location>
        <begin position="5"/>
        <end position="92"/>
    </location>
</feature>
<keyword evidence="2" id="KW-1133">Transmembrane helix</keyword>
<evidence type="ECO:0000256" key="2">
    <source>
        <dbReference type="SAM" id="Phobius"/>
    </source>
</evidence>
<keyword evidence="6" id="KW-1185">Reference proteome</keyword>
<protein>
    <recommendedName>
        <fullName evidence="7">Glutathione S-transferase</fullName>
    </recommendedName>
</protein>
<dbReference type="Pfam" id="PF02798">
    <property type="entry name" value="GST_N"/>
    <property type="match status" value="1"/>
</dbReference>
<evidence type="ECO:0008006" key="7">
    <source>
        <dbReference type="Google" id="ProtNLM"/>
    </source>
</evidence>
<dbReference type="Gene3D" id="1.20.1050.10">
    <property type="match status" value="1"/>
</dbReference>
<evidence type="ECO:0000313" key="5">
    <source>
        <dbReference type="EMBL" id="OIW33750.1"/>
    </source>
</evidence>
<accession>A0A1J7J1W7</accession>
<dbReference type="InterPro" id="IPR036249">
    <property type="entry name" value="Thioredoxin-like_sf"/>
</dbReference>
<reference evidence="5 6" key="1">
    <citation type="submission" date="2016-10" db="EMBL/GenBank/DDBJ databases">
        <title>Draft genome sequence of Coniochaeta ligniaria NRRL30616, a lignocellulolytic fungus for bioabatement of inhibitors in plant biomass hydrolysates.</title>
        <authorList>
            <consortium name="DOE Joint Genome Institute"/>
            <person name="Jimenez D.J."/>
            <person name="Hector R.E."/>
            <person name="Riley R."/>
            <person name="Sun H."/>
            <person name="Grigoriev I.V."/>
            <person name="Van Elsas J.D."/>
            <person name="Nichols N.N."/>
        </authorList>
    </citation>
    <scope>NUCLEOTIDE SEQUENCE [LARGE SCALE GENOMIC DNA]</scope>
    <source>
        <strain evidence="5 6">NRRL 30616</strain>
    </source>
</reference>
<evidence type="ECO:0000259" key="3">
    <source>
        <dbReference type="PROSITE" id="PS50404"/>
    </source>
</evidence>
<dbReference type="SFLD" id="SFLDS00019">
    <property type="entry name" value="Glutathione_Transferase_(cytos"/>
    <property type="match status" value="1"/>
</dbReference>
<feature type="domain" description="GST C-terminal" evidence="4">
    <location>
        <begin position="122"/>
        <end position="257"/>
    </location>
</feature>
<dbReference type="PROSITE" id="PS50405">
    <property type="entry name" value="GST_CTER"/>
    <property type="match status" value="1"/>
</dbReference>
<dbReference type="InterPro" id="IPR004045">
    <property type="entry name" value="Glutathione_S-Trfase_N"/>
</dbReference>
<dbReference type="FunCoup" id="A0A1J7J1W7">
    <property type="interactions" value="108"/>
</dbReference>
<keyword evidence="2" id="KW-0472">Membrane</keyword>
<dbReference type="InterPro" id="IPR040079">
    <property type="entry name" value="Glutathione_S-Trfase"/>
</dbReference>
<dbReference type="PANTHER" id="PTHR44051:SF9">
    <property type="entry name" value="GLUTATHIONE S-TRANSFERASE 1"/>
    <property type="match status" value="1"/>
</dbReference>
<evidence type="ECO:0000313" key="6">
    <source>
        <dbReference type="Proteomes" id="UP000182658"/>
    </source>
</evidence>
<gene>
    <name evidence="5" type="ORF">CONLIGDRAFT_628661</name>
</gene>
<dbReference type="PANTHER" id="PTHR44051">
    <property type="entry name" value="GLUTATHIONE S-TRANSFERASE-RELATED"/>
    <property type="match status" value="1"/>
</dbReference>
<dbReference type="OrthoDB" id="2098326at2759"/>
<dbReference type="InParanoid" id="A0A1J7J1W7"/>
<comment type="similarity">
    <text evidence="1">Belongs to the GST superfamily.</text>
</comment>
<dbReference type="SUPFAM" id="SSF52833">
    <property type="entry name" value="Thioredoxin-like"/>
    <property type="match status" value="1"/>
</dbReference>
<sequence length="261" mass="29605">MTQDQATIKVHWLNGSRAQSILFLLELLQVPYELEIYHRQSNKLAPPELTKIHPLGKSPVVTVTPPGGGEPIVLAETAFIVQYLSEHFGDGSLVPKRWKDGQEGKVGGETEEWMRYQYLMYYAEGSFMSMMLMYYVFDGIRGPQVPFFIRPLTRMVANQVLGQLVTPTLQKHFAMLNSYVEKAPYLAGGEHITGADVALAYPIVGIKTGGTIDNMAEWDKGTFPETYPKLWEYMERIQQDPAWQRSVDKIKEIEGKFSLLP</sequence>
<proteinExistence type="inferred from homology"/>
<dbReference type="AlphaFoldDB" id="A0A1J7J1W7"/>
<dbReference type="STRING" id="1408157.A0A1J7J1W7"/>
<dbReference type="Proteomes" id="UP000182658">
    <property type="component" value="Unassembled WGS sequence"/>
</dbReference>
<keyword evidence="2" id="KW-0812">Transmembrane</keyword>
<dbReference type="EMBL" id="KV875094">
    <property type="protein sequence ID" value="OIW33750.1"/>
    <property type="molecule type" value="Genomic_DNA"/>
</dbReference>
<dbReference type="SFLD" id="SFLDG00358">
    <property type="entry name" value="Main_(cytGST)"/>
    <property type="match status" value="1"/>
</dbReference>
<dbReference type="SUPFAM" id="SSF47616">
    <property type="entry name" value="GST C-terminal domain-like"/>
    <property type="match status" value="1"/>
</dbReference>